<comment type="caution">
    <text evidence="2">The sequence shown here is derived from an EMBL/GenBank/DDBJ whole genome shotgun (WGS) entry which is preliminary data.</text>
</comment>
<dbReference type="Proteomes" id="UP000185904">
    <property type="component" value="Unassembled WGS sequence"/>
</dbReference>
<dbReference type="OrthoDB" id="66144at2759"/>
<gene>
    <name evidence="2" type="ORF">AYO20_00810</name>
</gene>
<dbReference type="Gene3D" id="3.40.50.150">
    <property type="entry name" value="Vaccinia Virus protein VP39"/>
    <property type="match status" value="1"/>
</dbReference>
<dbReference type="EMBL" id="LVCJ01000003">
    <property type="protein sequence ID" value="OAL39898.1"/>
    <property type="molecule type" value="Genomic_DNA"/>
</dbReference>
<dbReference type="SUPFAM" id="SSF53335">
    <property type="entry name" value="S-adenosyl-L-methionine-dependent methyltransferases"/>
    <property type="match status" value="1"/>
</dbReference>
<dbReference type="AlphaFoldDB" id="A0A178DD48"/>
<sequence length="277" mass="30685">MSQSQLDVVKSMYDERSEEYDENDVHVKQAQDYIKWAALKDGDSLLDLACGTGLVAIDAKQVVGRSGRVVGVDISEGMLNVARRKAQAAGLDIAFHNHDISDLSGLDITSNDSEGSFDVITCASALILLTDPLQAVKNWKSALRPGGRLITDVQTKDANVVMNIFSAIAPELGETVPWHSHLWQSQQALATLMVDAGYHVDKVFETEAYARTQYHPDAAAEIFEKAVSKSMFKDFGRTDIREKARRLFVQKFTETAGTKDIIDEETRYWVTVATKPE</sequence>
<name>A0A178DD48_9EURO</name>
<evidence type="ECO:0000313" key="3">
    <source>
        <dbReference type="Proteomes" id="UP000185904"/>
    </source>
</evidence>
<reference evidence="2 3" key="1">
    <citation type="submission" date="2016-03" db="EMBL/GenBank/DDBJ databases">
        <title>The draft genome sequence of Fonsecaea nubica causative agent of cutaneous subcutaneous infection in human host.</title>
        <authorList>
            <person name="Costa F."/>
            <person name="Sybren D.H."/>
            <person name="Raittz R.T."/>
            <person name="Weiss V.A."/>
            <person name="Leao A.C."/>
            <person name="Gomes R."/>
            <person name="De Souza E.M."/>
            <person name="Pedrosa F.O."/>
            <person name="Steffens M.B."/>
            <person name="Bombassaro A."/>
            <person name="Tadra-Sfeir M.Z."/>
            <person name="Moreno L.F."/>
            <person name="Najafzadeh M.J."/>
            <person name="Felipe M.S."/>
            <person name="Teixeira M."/>
            <person name="Sun J."/>
            <person name="Xi L."/>
            <person name="Castro M.A."/>
            <person name="Vicente V.A."/>
        </authorList>
    </citation>
    <scope>NUCLEOTIDE SEQUENCE [LARGE SCALE GENOMIC DNA]</scope>
    <source>
        <strain evidence="2 3">CBS 269.64</strain>
    </source>
</reference>
<evidence type="ECO:0000313" key="2">
    <source>
        <dbReference type="EMBL" id="OAL39898.1"/>
    </source>
</evidence>
<dbReference type="PANTHER" id="PTHR43591:SF99">
    <property type="entry name" value="OS06G0646000 PROTEIN"/>
    <property type="match status" value="1"/>
</dbReference>
<accession>A0A178DD48</accession>
<dbReference type="CDD" id="cd02440">
    <property type="entry name" value="AdoMet_MTases"/>
    <property type="match status" value="1"/>
</dbReference>
<dbReference type="InterPro" id="IPR025714">
    <property type="entry name" value="Methyltranfer_dom"/>
</dbReference>
<keyword evidence="3" id="KW-1185">Reference proteome</keyword>
<dbReference type="PANTHER" id="PTHR43591">
    <property type="entry name" value="METHYLTRANSFERASE"/>
    <property type="match status" value="1"/>
</dbReference>
<dbReference type="RefSeq" id="XP_022504910.1">
    <property type="nucleotide sequence ID" value="XM_022639119.1"/>
</dbReference>
<organism evidence="2 3">
    <name type="scientific">Fonsecaea nubica</name>
    <dbReference type="NCBI Taxonomy" id="856822"/>
    <lineage>
        <taxon>Eukaryota</taxon>
        <taxon>Fungi</taxon>
        <taxon>Dikarya</taxon>
        <taxon>Ascomycota</taxon>
        <taxon>Pezizomycotina</taxon>
        <taxon>Eurotiomycetes</taxon>
        <taxon>Chaetothyriomycetidae</taxon>
        <taxon>Chaetothyriales</taxon>
        <taxon>Herpotrichiellaceae</taxon>
        <taxon>Fonsecaea</taxon>
    </lineage>
</organism>
<dbReference type="Pfam" id="PF13847">
    <property type="entry name" value="Methyltransf_31"/>
    <property type="match status" value="1"/>
</dbReference>
<evidence type="ECO:0000259" key="1">
    <source>
        <dbReference type="Pfam" id="PF13847"/>
    </source>
</evidence>
<feature type="domain" description="Methyltransferase" evidence="1">
    <location>
        <begin position="40"/>
        <end position="154"/>
    </location>
</feature>
<dbReference type="InterPro" id="IPR029063">
    <property type="entry name" value="SAM-dependent_MTases_sf"/>
</dbReference>
<protein>
    <recommendedName>
        <fullName evidence="1">Methyltransferase domain-containing protein</fullName>
    </recommendedName>
</protein>
<dbReference type="GO" id="GO:0008168">
    <property type="term" value="F:methyltransferase activity"/>
    <property type="evidence" value="ECO:0007669"/>
    <property type="project" value="TreeGrafter"/>
</dbReference>
<proteinExistence type="predicted"/>
<dbReference type="GeneID" id="34584236"/>